<dbReference type="Pfam" id="PF13360">
    <property type="entry name" value="PQQ_2"/>
    <property type="match status" value="2"/>
</dbReference>
<organism evidence="3">
    <name type="scientific">Schlesneria paludicola</name>
    <dbReference type="NCBI Taxonomy" id="360056"/>
    <lineage>
        <taxon>Bacteria</taxon>
        <taxon>Pseudomonadati</taxon>
        <taxon>Planctomycetota</taxon>
        <taxon>Planctomycetia</taxon>
        <taxon>Planctomycetales</taxon>
        <taxon>Planctomycetaceae</taxon>
        <taxon>Schlesneria</taxon>
    </lineage>
</organism>
<dbReference type="PANTHER" id="PTHR34512">
    <property type="entry name" value="CELL SURFACE PROTEIN"/>
    <property type="match status" value="1"/>
</dbReference>
<feature type="region of interest" description="Disordered" evidence="1">
    <location>
        <begin position="1"/>
        <end position="26"/>
    </location>
</feature>
<dbReference type="InterPro" id="IPR011047">
    <property type="entry name" value="Quinoprotein_ADH-like_sf"/>
</dbReference>
<protein>
    <recommendedName>
        <fullName evidence="2">Pyrrolo-quinoline quinone repeat domain-containing protein</fullName>
    </recommendedName>
</protein>
<feature type="domain" description="Pyrrolo-quinoline quinone repeat" evidence="2">
    <location>
        <begin position="317"/>
        <end position="550"/>
    </location>
</feature>
<dbReference type="PANTHER" id="PTHR34512:SF30">
    <property type="entry name" value="OUTER MEMBRANE PROTEIN ASSEMBLY FACTOR BAMB"/>
    <property type="match status" value="1"/>
</dbReference>
<evidence type="ECO:0000259" key="2">
    <source>
        <dbReference type="Pfam" id="PF13360"/>
    </source>
</evidence>
<sequence>MVGRLAANHGLPREVPSSASDRSVSDTRRGWNGLPVVLFVAAGLGAWSWCGTLPAQSRDGATSASLRLRVSRQAPLWWDTVQQQLRQGQTAAALSLMQQLQQEAADQFVTHDDTAVTTDRLIEGLLAQLPAADRRAWETAIAPHALALWERWQRERDLAALRRLCCSYRTTDAGLWAWRTLAALNRDQGRLLHAASAYREVLRHRRASLQERASALLALGAFAQARGQRAEVEALWREHAPDLADVSVARGEETVPLARVFAEWLAHPSPKPAATPGVRSEPWQQAWGLPEDLLPLWQSWAPEYRASGAWLLPAIEPLHTGDLLLFRSLMQIVAVDAARGELRWRSSPQPEYDWLRTNPGLLDNRSFRSVFVEQLYRRCLADSVLGRLTTDGRAVFAIEDTRGLGAGSTNGQPPNWPPRQNVGAGEARTNLLTAYRLSTGELAWRIGGASAGPTYALAGAFFCGPPTPVDDLLYVLAQQGNELHLLSLFADRGELHRQLPLGDTPRPLSEDPLRQRVACPVTLSDNLLLCPTAAGALIAVDLTTQSPQWAFRYPVELRLRTDADRGPQTVTARDAWWDGWRDIRVCRAGQIVVFASPETNRLHALDADSGRLLWSVPRAGGLLLVGVVNDAVVIAEPTALRAHRLTTGEVLWRAAIGELSGRPVIVGDEITVPAEPHGLVVVRSTDGGWSPISNAYARPLGNLVHHAGSWWAASVTTVQGLGDGQGGLRQRPLDRAVRRQMLLADLSARPDRWSTWQTELAELAETTAQRIELELALVRAAQAAGDPLAAARQLLALSEKASREELVQQFSPRRHIRADLAVLGAWDDLERHAAPSVRSELQRLLEESWQSACASSDPFTVQRWREFWQPISFARQAKVLTHPRVYLGQPMAAVELALLSAGNLADQPTLLWHLAEELSRAGFHRDAADYRNLLRHRFAGAVLPDGRTIGTALRELPPSRSRGDPWPLVEPEIEPQSGQILDNVHHAAVPLDVESTPLFERLDVTIDRQGRRLRFSGGGQRGVWELALPQSTSPWRHAPEMVYGWGRGRLLLIRVGTELFAVTPFDERGEPAARLLWTHDLGRTVPPEQIAIFLPPVNSAWHEDGLRLLDAFGLPVGQVGPVRAAYLCFRQNARLISVETLTGRRRWERYDLPADAILTGDDHTIVLWSPSEQRVEWLRASDAAALGQRSWTVSPEDVVLLRDRRVWHWQRGPAPRLVCADLVSGRTLWSRDIAAGSLPVRLDGETLGVVDPRGALHVWSAEEGAPLSEPLSVMLPATIDRVVVSRDAERWYVGFSERTAQQAALRMNQIRQGYRAPIVTGTLYAIDRSTAMVCWQIELDREGWPLDQPRSLPILVQAYKALPAANAGGNVPQTVPTALRLRDKRTGRDVLYRDDLRSVPYVTCVGDPDRGVLDVLLEREMFRLRYQPAPPAPPLPEH</sequence>
<dbReference type="Gene3D" id="2.130.10.10">
    <property type="entry name" value="YVTN repeat-like/Quinoprotein amine dehydrogenase"/>
    <property type="match status" value="3"/>
</dbReference>
<evidence type="ECO:0000313" key="3">
    <source>
        <dbReference type="EMBL" id="HGT38317.1"/>
    </source>
</evidence>
<reference evidence="3" key="1">
    <citation type="journal article" date="2020" name="mSystems">
        <title>Genome- and Community-Level Interaction Insights into Carbon Utilization and Element Cycling Functions of Hydrothermarchaeota in Hydrothermal Sediment.</title>
        <authorList>
            <person name="Zhou Z."/>
            <person name="Liu Y."/>
            <person name="Xu W."/>
            <person name="Pan J."/>
            <person name="Luo Z.H."/>
            <person name="Li M."/>
        </authorList>
    </citation>
    <scope>NUCLEOTIDE SEQUENCE [LARGE SCALE GENOMIC DNA]</scope>
    <source>
        <strain evidence="3">SpSt-508</strain>
    </source>
</reference>
<feature type="domain" description="Pyrrolo-quinoline quinone repeat" evidence="2">
    <location>
        <begin position="592"/>
        <end position="692"/>
    </location>
</feature>
<dbReference type="SMART" id="SM00564">
    <property type="entry name" value="PQQ"/>
    <property type="match status" value="3"/>
</dbReference>
<accession>A0A7C4LLX0</accession>
<comment type="caution">
    <text evidence="3">The sequence shown here is derived from an EMBL/GenBank/DDBJ whole genome shotgun (WGS) entry which is preliminary data.</text>
</comment>
<name>A0A7C4LLX0_9PLAN</name>
<dbReference type="EMBL" id="DSVQ01000006">
    <property type="protein sequence ID" value="HGT38317.1"/>
    <property type="molecule type" value="Genomic_DNA"/>
</dbReference>
<dbReference type="InterPro" id="IPR015943">
    <property type="entry name" value="WD40/YVTN_repeat-like_dom_sf"/>
</dbReference>
<proteinExistence type="predicted"/>
<evidence type="ECO:0000256" key="1">
    <source>
        <dbReference type="SAM" id="MobiDB-lite"/>
    </source>
</evidence>
<dbReference type="InterPro" id="IPR002372">
    <property type="entry name" value="PQQ_rpt_dom"/>
</dbReference>
<dbReference type="SUPFAM" id="SSF50998">
    <property type="entry name" value="Quinoprotein alcohol dehydrogenase-like"/>
    <property type="match status" value="2"/>
</dbReference>
<dbReference type="InterPro" id="IPR018391">
    <property type="entry name" value="PQQ_b-propeller_rpt"/>
</dbReference>
<gene>
    <name evidence="3" type="ORF">ENS64_03505</name>
</gene>